<gene>
    <name evidence="2" type="ORF">DPMN_046093</name>
</gene>
<protein>
    <submittedName>
        <fullName evidence="2">Uncharacterized protein</fullName>
    </submittedName>
</protein>
<proteinExistence type="predicted"/>
<reference evidence="2" key="2">
    <citation type="submission" date="2020-11" db="EMBL/GenBank/DDBJ databases">
        <authorList>
            <person name="McCartney M.A."/>
            <person name="Auch B."/>
            <person name="Kono T."/>
            <person name="Mallez S."/>
            <person name="Becker A."/>
            <person name="Gohl D.M."/>
            <person name="Silverstein K.A.T."/>
            <person name="Koren S."/>
            <person name="Bechman K.B."/>
            <person name="Herman A."/>
            <person name="Abrahante J.E."/>
            <person name="Garbe J."/>
        </authorList>
    </citation>
    <scope>NUCLEOTIDE SEQUENCE</scope>
    <source>
        <strain evidence="2">Duluth1</strain>
        <tissue evidence="2">Whole animal</tissue>
    </source>
</reference>
<name>A0A9D4D5B2_DREPO</name>
<evidence type="ECO:0000313" key="2">
    <source>
        <dbReference type="EMBL" id="KAH3739441.1"/>
    </source>
</evidence>
<keyword evidence="1" id="KW-0472">Membrane</keyword>
<evidence type="ECO:0000313" key="3">
    <source>
        <dbReference type="Proteomes" id="UP000828390"/>
    </source>
</evidence>
<keyword evidence="3" id="KW-1185">Reference proteome</keyword>
<dbReference type="Proteomes" id="UP000828390">
    <property type="component" value="Unassembled WGS sequence"/>
</dbReference>
<feature type="transmembrane region" description="Helical" evidence="1">
    <location>
        <begin position="20"/>
        <end position="42"/>
    </location>
</feature>
<keyword evidence="1" id="KW-1133">Transmembrane helix</keyword>
<dbReference type="AlphaFoldDB" id="A0A9D4D5B2"/>
<sequence length="51" mass="5933">MFQPLMALIRPAPDGEYRFLFNWAHFLVGTSAHILAGQGLNWSRKVNMWRS</sequence>
<organism evidence="2 3">
    <name type="scientific">Dreissena polymorpha</name>
    <name type="common">Zebra mussel</name>
    <name type="synonym">Mytilus polymorpha</name>
    <dbReference type="NCBI Taxonomy" id="45954"/>
    <lineage>
        <taxon>Eukaryota</taxon>
        <taxon>Metazoa</taxon>
        <taxon>Spiralia</taxon>
        <taxon>Lophotrochozoa</taxon>
        <taxon>Mollusca</taxon>
        <taxon>Bivalvia</taxon>
        <taxon>Autobranchia</taxon>
        <taxon>Heteroconchia</taxon>
        <taxon>Euheterodonta</taxon>
        <taxon>Imparidentia</taxon>
        <taxon>Neoheterodontei</taxon>
        <taxon>Myida</taxon>
        <taxon>Dreissenoidea</taxon>
        <taxon>Dreissenidae</taxon>
        <taxon>Dreissena</taxon>
    </lineage>
</organism>
<dbReference type="EMBL" id="JAIWYP010000011">
    <property type="protein sequence ID" value="KAH3739441.1"/>
    <property type="molecule type" value="Genomic_DNA"/>
</dbReference>
<accession>A0A9D4D5B2</accession>
<comment type="caution">
    <text evidence="2">The sequence shown here is derived from an EMBL/GenBank/DDBJ whole genome shotgun (WGS) entry which is preliminary data.</text>
</comment>
<keyword evidence="1" id="KW-0812">Transmembrane</keyword>
<evidence type="ECO:0000256" key="1">
    <source>
        <dbReference type="SAM" id="Phobius"/>
    </source>
</evidence>
<reference evidence="2" key="1">
    <citation type="journal article" date="2019" name="bioRxiv">
        <title>The Genome of the Zebra Mussel, Dreissena polymorpha: A Resource for Invasive Species Research.</title>
        <authorList>
            <person name="McCartney M.A."/>
            <person name="Auch B."/>
            <person name="Kono T."/>
            <person name="Mallez S."/>
            <person name="Zhang Y."/>
            <person name="Obille A."/>
            <person name="Becker A."/>
            <person name="Abrahante J.E."/>
            <person name="Garbe J."/>
            <person name="Badalamenti J.P."/>
            <person name="Herman A."/>
            <person name="Mangelson H."/>
            <person name="Liachko I."/>
            <person name="Sullivan S."/>
            <person name="Sone E.D."/>
            <person name="Koren S."/>
            <person name="Silverstein K.A.T."/>
            <person name="Beckman K.B."/>
            <person name="Gohl D.M."/>
        </authorList>
    </citation>
    <scope>NUCLEOTIDE SEQUENCE</scope>
    <source>
        <strain evidence="2">Duluth1</strain>
        <tissue evidence="2">Whole animal</tissue>
    </source>
</reference>